<reference evidence="2" key="1">
    <citation type="journal article" date="2019" name="Int. J. Syst. Evol. Microbiol.">
        <title>The Global Catalogue of Microorganisms (GCM) 10K type strain sequencing project: providing services to taxonomists for standard genome sequencing and annotation.</title>
        <authorList>
            <consortium name="The Broad Institute Genomics Platform"/>
            <consortium name="The Broad Institute Genome Sequencing Center for Infectious Disease"/>
            <person name="Wu L."/>
            <person name="Ma J."/>
        </authorList>
    </citation>
    <scope>NUCLEOTIDE SEQUENCE [LARGE SCALE GENOMIC DNA]</scope>
    <source>
        <strain evidence="2">CCUG 43117</strain>
    </source>
</reference>
<comment type="caution">
    <text evidence="1">The sequence shown here is derived from an EMBL/GenBank/DDBJ whole genome shotgun (WGS) entry which is preliminary data.</text>
</comment>
<proteinExistence type="predicted"/>
<protein>
    <submittedName>
        <fullName evidence="1">Uncharacterized protein</fullName>
    </submittedName>
</protein>
<gene>
    <name evidence="1" type="ORF">ACFPN9_00010</name>
</gene>
<name>A0ABW0NU75_9HYPH</name>
<evidence type="ECO:0000313" key="1">
    <source>
        <dbReference type="EMBL" id="MFC5503635.1"/>
    </source>
</evidence>
<accession>A0ABW0NU75</accession>
<keyword evidence="2" id="KW-1185">Reference proteome</keyword>
<sequence>MVDWDRIENFVGYGRLDAPVVFIGMEEGGYGANQPEKLLADLIRRSSFREIEAYAGHSGAIQRTWRVACSLMLHRQGNTQPSVAELVAYQDTKFARPDGEVLLTELMPYPNNRLSSWPAIYAERETREGYYQRLLPARTKLIRDVLAASKRELIVAYGKGCRFRRDRPGNPIINRPLFRELTGRDSENYPARA</sequence>
<dbReference type="Proteomes" id="UP001596060">
    <property type="component" value="Unassembled WGS sequence"/>
</dbReference>
<dbReference type="RefSeq" id="WP_377814848.1">
    <property type="nucleotide sequence ID" value="NZ_JBHSLU010000001.1"/>
</dbReference>
<evidence type="ECO:0000313" key="2">
    <source>
        <dbReference type="Proteomes" id="UP001596060"/>
    </source>
</evidence>
<dbReference type="EMBL" id="JBHSLU010000001">
    <property type="protein sequence ID" value="MFC5503635.1"/>
    <property type="molecule type" value="Genomic_DNA"/>
</dbReference>
<organism evidence="1 2">
    <name type="scientific">Bosea massiliensis</name>
    <dbReference type="NCBI Taxonomy" id="151419"/>
    <lineage>
        <taxon>Bacteria</taxon>
        <taxon>Pseudomonadati</taxon>
        <taxon>Pseudomonadota</taxon>
        <taxon>Alphaproteobacteria</taxon>
        <taxon>Hyphomicrobiales</taxon>
        <taxon>Boseaceae</taxon>
        <taxon>Bosea</taxon>
    </lineage>
</organism>
<feature type="non-terminal residue" evidence="1">
    <location>
        <position position="193"/>
    </location>
</feature>